<keyword evidence="4" id="KW-1185">Reference proteome</keyword>
<proteinExistence type="predicted"/>
<dbReference type="PANTHER" id="PTHR31649:SF1">
    <property type="entry name" value="FARNESOIC ACID O-METHYL TRANSFERASE DOMAIN-CONTAINING PROTEIN"/>
    <property type="match status" value="1"/>
</dbReference>
<evidence type="ECO:0000313" key="4">
    <source>
        <dbReference type="Proteomes" id="UP001107558"/>
    </source>
</evidence>
<comment type="caution">
    <text evidence="3">The sequence shown here is derived from an EMBL/GenBank/DDBJ whole genome shotgun (WGS) entry which is preliminary data.</text>
</comment>
<keyword evidence="2" id="KW-0732">Signal</keyword>
<dbReference type="PANTHER" id="PTHR31649">
    <property type="entry name" value="AGAP009604-PA"/>
    <property type="match status" value="1"/>
</dbReference>
<dbReference type="AlphaFoldDB" id="A0A9J6BBA6"/>
<feature type="signal peptide" evidence="2">
    <location>
        <begin position="1"/>
        <end position="19"/>
    </location>
</feature>
<evidence type="ECO:0000256" key="2">
    <source>
        <dbReference type="SAM" id="SignalP"/>
    </source>
</evidence>
<gene>
    <name evidence="3" type="ORF">PVAND_014981</name>
</gene>
<sequence length="1213" mass="131916">MRVSIIFIVLCTFASTINGLRRPTTTSTTASTLSPTTTSTTASTLSPTTTSTTATTLSPTTTSTTASTLSPTTTSTTASTLSPTTTSTTTIPTTTKPPPPKACAYFMPYLRDNGPSVNGYDAGTSYKNTTIYIGRGWYNNQFIPGRVDLSNPNNSGVFVTWAGEKYLTSDIEYLVVPNGCQCYFTDPAVAVTRAGVIQNPDINYRFYVGRVQLGNGQIAISKVNYANFQQWWSTSGPESTNTATEILVCETNDQTQQQPTVKYSSMQCAGWAKYLNDDAPTYNGFSAGISGKNHTAWVARGLIGYQLEPGRIEVETPTGAYVSYGSEQFLTNNVESLVIPVGCNCFWISPYAGINSRPGLVRSADPVYHWLVGRVQLGNGQITISKVRSTDFYQWWSNPVGPESSGFTTTEVLVCENSAFTTTQTPAPPKQCALWSTYLNDESPLINGFNAGVSHQNTTVFIGRAYLSNQFQPGRVDVTAGGVFMSYTSEKLSTKDNEYLVVPKGCSCYFTDPTTAATRDGVVQIPDGNFQFYVGRVTFPAGYIAISKVIASNFVQYYSTNGAEISNIATEVLVCETNDQSNTPPLVTYSNSACAMWKTYKQNNAPVSNGLAVGLSRVNTQVYVGRAWINGQLEPGRVDISPANVGVWGSYLGEVHATANMDYLVLPVGCSCKWVSPSIAVLNNPGVVRSADSTYHWVVGLVNISSTQIAISKVRSSDFFQWYTSVSNTELTGTATKILVCNNEEYIAPQSCGFWMNYNNDISPTINGLELGTSWNNKTIYLGRGWYQQQHIPGRIDVTNGNQGVYVSINTGEVKLTADTEYFVVPQGCNCQWIIPSQAQYRDGLVLNPDPVYRFTPGLVNLTNGQIAISKVRSTDFVQWYSTSSSEINNIATKVLVCDTTNPTNVKPVINYATKACAGWKSYEGDDKVSFNGLIAGLSRTNSVAYVGRGYYGAQYMPGRIDITPGSAGAYVSYAGEVFVSPLDDYLILSSNCVCSWVPANVAALSRPGLMRTTDNTYHFLVGLVNISSTQIAISKVRSSDFYQWYTILNNQEVSNYASVVLVSGWNSYEGDDKVSFNGLIAGLSRTNSVAYVGRGYYGAQFMPGRIDITPGSAGTYVSYAGEVFVSPLDDYLILSSNCVCSWVPANVAALSRPGLMRTTDNTYHFLVGLVNISSTQIAISKVRSSDFYQWYTILNNQEISNYASVVLVCETP</sequence>
<dbReference type="Pfam" id="PF11901">
    <property type="entry name" value="DM9"/>
    <property type="match status" value="1"/>
</dbReference>
<evidence type="ECO:0000256" key="1">
    <source>
        <dbReference type="SAM" id="MobiDB-lite"/>
    </source>
</evidence>
<reference evidence="3" key="1">
    <citation type="submission" date="2021-03" db="EMBL/GenBank/DDBJ databases">
        <title>Chromosome level genome of the anhydrobiotic midge Polypedilum vanderplanki.</title>
        <authorList>
            <person name="Yoshida Y."/>
            <person name="Kikawada T."/>
            <person name="Gusev O."/>
        </authorList>
    </citation>
    <scope>NUCLEOTIDE SEQUENCE</scope>
    <source>
        <strain evidence="3">NIAS01</strain>
        <tissue evidence="3">Whole body or cell culture</tissue>
    </source>
</reference>
<feature type="compositionally biased region" description="Low complexity" evidence="1">
    <location>
        <begin position="23"/>
        <end position="94"/>
    </location>
</feature>
<feature type="region of interest" description="Disordered" evidence="1">
    <location>
        <begin position="21"/>
        <end position="99"/>
    </location>
</feature>
<feature type="chain" id="PRO_5039899657" evidence="2">
    <location>
        <begin position="20"/>
        <end position="1213"/>
    </location>
</feature>
<dbReference type="InterPro" id="IPR006616">
    <property type="entry name" value="DM9_repeat"/>
</dbReference>
<protein>
    <submittedName>
        <fullName evidence="3">Uncharacterized protein</fullName>
    </submittedName>
</protein>
<organism evidence="3 4">
    <name type="scientific">Polypedilum vanderplanki</name>
    <name type="common">Sleeping chironomid midge</name>
    <dbReference type="NCBI Taxonomy" id="319348"/>
    <lineage>
        <taxon>Eukaryota</taxon>
        <taxon>Metazoa</taxon>
        <taxon>Ecdysozoa</taxon>
        <taxon>Arthropoda</taxon>
        <taxon>Hexapoda</taxon>
        <taxon>Insecta</taxon>
        <taxon>Pterygota</taxon>
        <taxon>Neoptera</taxon>
        <taxon>Endopterygota</taxon>
        <taxon>Diptera</taxon>
        <taxon>Nematocera</taxon>
        <taxon>Chironomoidea</taxon>
        <taxon>Chironomidae</taxon>
        <taxon>Chironominae</taxon>
        <taxon>Polypedilum</taxon>
        <taxon>Polypedilum</taxon>
    </lineage>
</organism>
<dbReference type="Proteomes" id="UP001107558">
    <property type="component" value="Chromosome 4"/>
</dbReference>
<dbReference type="EMBL" id="JADBJN010000004">
    <property type="protein sequence ID" value="KAG5666978.1"/>
    <property type="molecule type" value="Genomic_DNA"/>
</dbReference>
<name>A0A9J6BBA6_POLVA</name>
<evidence type="ECO:0000313" key="3">
    <source>
        <dbReference type="EMBL" id="KAG5666978.1"/>
    </source>
</evidence>
<accession>A0A9J6BBA6</accession>